<dbReference type="GO" id="GO:0005829">
    <property type="term" value="C:cytosol"/>
    <property type="evidence" value="ECO:0007669"/>
    <property type="project" value="TreeGrafter"/>
</dbReference>
<keyword evidence="4" id="KW-0547">Nucleotide-binding</keyword>
<protein>
    <recommendedName>
        <fullName evidence="6">PhoH-like protein</fullName>
    </recommendedName>
</protein>
<dbReference type="KEGG" id="swf:E3E12_00290"/>
<dbReference type="InterPro" id="IPR051451">
    <property type="entry name" value="PhoH2-like"/>
</dbReference>
<feature type="region of interest" description="Disordered" evidence="7">
    <location>
        <begin position="1"/>
        <end position="45"/>
    </location>
</feature>
<name>A0A4Y6UA20_9PROT</name>
<evidence type="ECO:0000256" key="1">
    <source>
        <dbReference type="ARBA" id="ARBA00004496"/>
    </source>
</evidence>
<dbReference type="EMBL" id="CP038231">
    <property type="protein sequence ID" value="QDH14242.1"/>
    <property type="molecule type" value="Genomic_DNA"/>
</dbReference>
<evidence type="ECO:0000256" key="2">
    <source>
        <dbReference type="ARBA" id="ARBA00010393"/>
    </source>
</evidence>
<dbReference type="Proteomes" id="UP000318709">
    <property type="component" value="Chromosome"/>
</dbReference>
<dbReference type="PANTHER" id="PTHR30473:SF1">
    <property type="entry name" value="PHOH-LIKE PROTEIN"/>
    <property type="match status" value="1"/>
</dbReference>
<reference evidence="9 10" key="1">
    <citation type="submission" date="2019-03" db="EMBL/GenBank/DDBJ databases">
        <title>The complete genome sequence of Swingsia_sp. F3b2 LMG30590(T).</title>
        <authorList>
            <person name="Chua K.-O."/>
            <person name="Chan K.-G."/>
            <person name="See-Too W.-S."/>
        </authorList>
    </citation>
    <scope>NUCLEOTIDE SEQUENCE [LARGE SCALE GENOMIC DNA]</scope>
    <source>
        <strain evidence="9 10">F3b2</strain>
    </source>
</reference>
<dbReference type="OrthoDB" id="9805148at2"/>
<comment type="similarity">
    <text evidence="2">Belongs to the PhoH family.</text>
</comment>
<dbReference type="InterPro" id="IPR027417">
    <property type="entry name" value="P-loop_NTPase"/>
</dbReference>
<evidence type="ECO:0000256" key="7">
    <source>
        <dbReference type="SAM" id="MobiDB-lite"/>
    </source>
</evidence>
<proteinExistence type="inferred from homology"/>
<evidence type="ECO:0000259" key="8">
    <source>
        <dbReference type="Pfam" id="PF02562"/>
    </source>
</evidence>
<accession>A0A4Y6UA20</accession>
<evidence type="ECO:0000313" key="9">
    <source>
        <dbReference type="EMBL" id="QDH14242.1"/>
    </source>
</evidence>
<feature type="region of interest" description="Disordered" evidence="7">
    <location>
        <begin position="295"/>
        <end position="319"/>
    </location>
</feature>
<dbReference type="FunFam" id="3.40.50.300:FF:000013">
    <property type="entry name" value="PhoH family ATPase"/>
    <property type="match status" value="1"/>
</dbReference>
<dbReference type="Gene3D" id="3.40.50.300">
    <property type="entry name" value="P-loop containing nucleotide triphosphate hydrolases"/>
    <property type="match status" value="1"/>
</dbReference>
<evidence type="ECO:0000256" key="5">
    <source>
        <dbReference type="ARBA" id="ARBA00022840"/>
    </source>
</evidence>
<evidence type="ECO:0000256" key="4">
    <source>
        <dbReference type="ARBA" id="ARBA00022741"/>
    </source>
</evidence>
<dbReference type="AlphaFoldDB" id="A0A4Y6UA20"/>
<dbReference type="GO" id="GO:0005524">
    <property type="term" value="F:ATP binding"/>
    <property type="evidence" value="ECO:0007669"/>
    <property type="project" value="UniProtKB-KW"/>
</dbReference>
<keyword evidence="3" id="KW-0963">Cytoplasm</keyword>
<keyword evidence="10" id="KW-1185">Reference proteome</keyword>
<dbReference type="PANTHER" id="PTHR30473">
    <property type="entry name" value="PROTEIN PHOH"/>
    <property type="match status" value="1"/>
</dbReference>
<evidence type="ECO:0000256" key="6">
    <source>
        <dbReference type="ARBA" id="ARBA00039970"/>
    </source>
</evidence>
<feature type="domain" description="PhoH-like protein" evidence="8">
    <location>
        <begin position="90"/>
        <end position="293"/>
    </location>
</feature>
<keyword evidence="5" id="KW-0067">ATP-binding</keyword>
<evidence type="ECO:0000256" key="3">
    <source>
        <dbReference type="ARBA" id="ARBA00022490"/>
    </source>
</evidence>
<organism evidence="9 10">
    <name type="scientific">Formicincola oecophyllae</name>
    <dbReference type="NCBI Taxonomy" id="2558361"/>
    <lineage>
        <taxon>Bacteria</taxon>
        <taxon>Pseudomonadati</taxon>
        <taxon>Pseudomonadota</taxon>
        <taxon>Alphaproteobacteria</taxon>
        <taxon>Acetobacterales</taxon>
        <taxon>Acetobacteraceae</taxon>
        <taxon>Formicincola</taxon>
    </lineage>
</organism>
<feature type="compositionally biased region" description="Polar residues" evidence="7">
    <location>
        <begin position="14"/>
        <end position="25"/>
    </location>
</feature>
<sequence>MPEFRAPAGLRQPLPQSAQAEATQSAYPYPPEEDAPPTRHNASSHGLYGQDAAFERAVAARERALHDPYSAARPLGRGGMPAIRTRKGVIGPRSHGQAAYMDALAHKELVFGIGPAGTGKTYLAVAQAAAMLLSGEVERIILSRPAVEAGEKLGFLPGDLKEKIDPYLRPLYDALGDMMPPGQIERRLASGEIEVAPLAFMRGRTLSHAFVILDEAQNTTPAQMKMFLTRMGHGTRMAVTGDVSQVDLPRGLTSGLKDALATLEGVPGVAIAWLNAGDVVRHPMVGRIVDAYDSRSSLPERDDGHHTYSRRGEQDGWRS</sequence>
<gene>
    <name evidence="9" type="ORF">E3E12_00290</name>
</gene>
<dbReference type="Pfam" id="PF02562">
    <property type="entry name" value="PhoH"/>
    <property type="match status" value="1"/>
</dbReference>
<evidence type="ECO:0000313" key="10">
    <source>
        <dbReference type="Proteomes" id="UP000318709"/>
    </source>
</evidence>
<comment type="subcellular location">
    <subcellularLocation>
        <location evidence="1">Cytoplasm</location>
    </subcellularLocation>
</comment>
<dbReference type="InterPro" id="IPR003714">
    <property type="entry name" value="PhoH"/>
</dbReference>
<dbReference type="SUPFAM" id="SSF52540">
    <property type="entry name" value="P-loop containing nucleoside triphosphate hydrolases"/>
    <property type="match status" value="1"/>
</dbReference>